<dbReference type="EMBL" id="KV454214">
    <property type="protein sequence ID" value="ODQ57114.1"/>
    <property type="molecule type" value="Genomic_DNA"/>
</dbReference>
<accession>A0A1E3NVI7</accession>
<dbReference type="Proteomes" id="UP000094112">
    <property type="component" value="Unassembled WGS sequence"/>
</dbReference>
<dbReference type="RefSeq" id="XP_019036321.1">
    <property type="nucleotide sequence ID" value="XM_019186599.1"/>
</dbReference>
<organism evidence="1 2">
    <name type="scientific">Wickerhamomyces anomalus (strain ATCC 58044 / CBS 1984 / NCYC 433 / NRRL Y-366-8)</name>
    <name type="common">Yeast</name>
    <name type="synonym">Hansenula anomala</name>
    <dbReference type="NCBI Taxonomy" id="683960"/>
    <lineage>
        <taxon>Eukaryota</taxon>
        <taxon>Fungi</taxon>
        <taxon>Dikarya</taxon>
        <taxon>Ascomycota</taxon>
        <taxon>Saccharomycotina</taxon>
        <taxon>Saccharomycetes</taxon>
        <taxon>Phaffomycetales</taxon>
        <taxon>Wickerhamomycetaceae</taxon>
        <taxon>Wickerhamomyces</taxon>
    </lineage>
</organism>
<evidence type="ECO:0000313" key="2">
    <source>
        <dbReference type="Proteomes" id="UP000094112"/>
    </source>
</evidence>
<dbReference type="GeneID" id="30203845"/>
<keyword evidence="2" id="KW-1185">Reference proteome</keyword>
<sequence>MPGFCVYFIASSSDTYNHSQCLMSISGKKVFIQLTMIINLLNDIIVSSYYKRPWIIKDYISTTTTQMI</sequence>
<reference evidence="1 2" key="1">
    <citation type="journal article" date="2016" name="Proc. Natl. Acad. Sci. U.S.A.">
        <title>Comparative genomics of biotechnologically important yeasts.</title>
        <authorList>
            <person name="Riley R."/>
            <person name="Haridas S."/>
            <person name="Wolfe K.H."/>
            <person name="Lopes M.R."/>
            <person name="Hittinger C.T."/>
            <person name="Goeker M."/>
            <person name="Salamov A.A."/>
            <person name="Wisecaver J.H."/>
            <person name="Long T.M."/>
            <person name="Calvey C.H."/>
            <person name="Aerts A.L."/>
            <person name="Barry K.W."/>
            <person name="Choi C."/>
            <person name="Clum A."/>
            <person name="Coughlan A.Y."/>
            <person name="Deshpande S."/>
            <person name="Douglass A.P."/>
            <person name="Hanson S.J."/>
            <person name="Klenk H.-P."/>
            <person name="LaButti K.M."/>
            <person name="Lapidus A."/>
            <person name="Lindquist E.A."/>
            <person name="Lipzen A.M."/>
            <person name="Meier-Kolthoff J.P."/>
            <person name="Ohm R.A."/>
            <person name="Otillar R.P."/>
            <person name="Pangilinan J.L."/>
            <person name="Peng Y."/>
            <person name="Rokas A."/>
            <person name="Rosa C.A."/>
            <person name="Scheuner C."/>
            <person name="Sibirny A.A."/>
            <person name="Slot J.C."/>
            <person name="Stielow J.B."/>
            <person name="Sun H."/>
            <person name="Kurtzman C.P."/>
            <person name="Blackwell M."/>
            <person name="Grigoriev I.V."/>
            <person name="Jeffries T.W."/>
        </authorList>
    </citation>
    <scope>NUCLEOTIDE SEQUENCE [LARGE SCALE GENOMIC DNA]</scope>
    <source>
        <strain evidence="2">ATCC 58044 / CBS 1984 / NCYC 433 / NRRL Y-366-8</strain>
    </source>
</reference>
<protein>
    <submittedName>
        <fullName evidence="1">Uncharacterized protein</fullName>
    </submittedName>
</protein>
<proteinExistence type="predicted"/>
<dbReference type="AlphaFoldDB" id="A0A1E3NVI7"/>
<evidence type="ECO:0000313" key="1">
    <source>
        <dbReference type="EMBL" id="ODQ57114.1"/>
    </source>
</evidence>
<name>A0A1E3NVI7_WICAA</name>
<gene>
    <name evidence="1" type="ORF">WICANDRAFT_97621</name>
</gene>